<gene>
    <name evidence="2" type="ORF">CQW23_31933</name>
</gene>
<sequence>MSAATAPSALASTSVSSGSSWDSASALTTKERLSHFEQHNPEVENNTGIHSTEKIVIGIYVVKEQSWFDEKKKLRKQIGLMNELRVVEKHKDNLIAELNSKLEESKVVVQSKDNKGKCVKILKKG</sequence>
<dbReference type="Proteomes" id="UP000224567">
    <property type="component" value="Unassembled WGS sequence"/>
</dbReference>
<dbReference type="OrthoDB" id="1735671at2759"/>
<dbReference type="PANTHER" id="PTHR47747">
    <property type="entry name" value="RIBONUCLEASE P PROTEIN SUBUNIT P38-LIKE PROTEIN"/>
    <property type="match status" value="1"/>
</dbReference>
<organism evidence="2 3">
    <name type="scientific">Capsicum baccatum</name>
    <name type="common">Peruvian pepper</name>
    <dbReference type="NCBI Taxonomy" id="33114"/>
    <lineage>
        <taxon>Eukaryota</taxon>
        <taxon>Viridiplantae</taxon>
        <taxon>Streptophyta</taxon>
        <taxon>Embryophyta</taxon>
        <taxon>Tracheophyta</taxon>
        <taxon>Spermatophyta</taxon>
        <taxon>Magnoliopsida</taxon>
        <taxon>eudicotyledons</taxon>
        <taxon>Gunneridae</taxon>
        <taxon>Pentapetalae</taxon>
        <taxon>asterids</taxon>
        <taxon>lamiids</taxon>
        <taxon>Solanales</taxon>
        <taxon>Solanaceae</taxon>
        <taxon>Solanoideae</taxon>
        <taxon>Capsiceae</taxon>
        <taxon>Capsicum</taxon>
    </lineage>
</organism>
<evidence type="ECO:0000313" key="3">
    <source>
        <dbReference type="Proteomes" id="UP000224567"/>
    </source>
</evidence>
<reference evidence="3" key="2">
    <citation type="journal article" date="2017" name="J. Anim. Genet.">
        <title>Multiple reference genome sequences of hot pepper reveal the massive evolution of plant disease resistance genes by retroduplication.</title>
        <authorList>
            <person name="Kim S."/>
            <person name="Park J."/>
            <person name="Yeom S.-I."/>
            <person name="Kim Y.-M."/>
            <person name="Seo E."/>
            <person name="Kim K.-T."/>
            <person name="Kim M.-S."/>
            <person name="Lee J.M."/>
            <person name="Cheong K."/>
            <person name="Shin H.-S."/>
            <person name="Kim S.-B."/>
            <person name="Han K."/>
            <person name="Lee J."/>
            <person name="Park M."/>
            <person name="Lee H.-A."/>
            <person name="Lee H.-Y."/>
            <person name="Lee Y."/>
            <person name="Oh S."/>
            <person name="Lee J.H."/>
            <person name="Choi E."/>
            <person name="Choi E."/>
            <person name="Lee S.E."/>
            <person name="Jeon J."/>
            <person name="Kim H."/>
            <person name="Choi G."/>
            <person name="Song H."/>
            <person name="Lee J."/>
            <person name="Lee S.-C."/>
            <person name="Kwon J.-K."/>
            <person name="Lee H.-Y."/>
            <person name="Koo N."/>
            <person name="Hong Y."/>
            <person name="Kim R.W."/>
            <person name="Kang W.-H."/>
            <person name="Huh J.H."/>
            <person name="Kang B.-C."/>
            <person name="Yang T.-J."/>
            <person name="Lee Y.-H."/>
            <person name="Bennetzen J.L."/>
            <person name="Choi D."/>
        </authorList>
    </citation>
    <scope>NUCLEOTIDE SEQUENCE [LARGE SCALE GENOMIC DNA]</scope>
    <source>
        <strain evidence="3">cv. PBC81</strain>
    </source>
</reference>
<evidence type="ECO:0000256" key="1">
    <source>
        <dbReference type="SAM" id="MobiDB-lite"/>
    </source>
</evidence>
<proteinExistence type="predicted"/>
<feature type="region of interest" description="Disordered" evidence="1">
    <location>
        <begin position="1"/>
        <end position="22"/>
    </location>
</feature>
<keyword evidence="3" id="KW-1185">Reference proteome</keyword>
<reference evidence="2 3" key="1">
    <citation type="journal article" date="2017" name="Genome Biol.">
        <title>New reference genome sequences of hot pepper reveal the massive evolution of plant disease-resistance genes by retroduplication.</title>
        <authorList>
            <person name="Kim S."/>
            <person name="Park J."/>
            <person name="Yeom S.I."/>
            <person name="Kim Y.M."/>
            <person name="Seo E."/>
            <person name="Kim K.T."/>
            <person name="Kim M.S."/>
            <person name="Lee J.M."/>
            <person name="Cheong K."/>
            <person name="Shin H.S."/>
            <person name="Kim S.B."/>
            <person name="Han K."/>
            <person name="Lee J."/>
            <person name="Park M."/>
            <person name="Lee H.A."/>
            <person name="Lee H.Y."/>
            <person name="Lee Y."/>
            <person name="Oh S."/>
            <person name="Lee J.H."/>
            <person name="Choi E."/>
            <person name="Choi E."/>
            <person name="Lee S.E."/>
            <person name="Jeon J."/>
            <person name="Kim H."/>
            <person name="Choi G."/>
            <person name="Song H."/>
            <person name="Lee J."/>
            <person name="Lee S.C."/>
            <person name="Kwon J.K."/>
            <person name="Lee H.Y."/>
            <person name="Koo N."/>
            <person name="Hong Y."/>
            <person name="Kim R.W."/>
            <person name="Kang W.H."/>
            <person name="Huh J.H."/>
            <person name="Kang B.C."/>
            <person name="Yang T.J."/>
            <person name="Lee Y.H."/>
            <person name="Bennetzen J.L."/>
            <person name="Choi D."/>
        </authorList>
    </citation>
    <scope>NUCLEOTIDE SEQUENCE [LARGE SCALE GENOMIC DNA]</scope>
    <source>
        <strain evidence="3">cv. PBC81</strain>
    </source>
</reference>
<comment type="caution">
    <text evidence="2">The sequence shown here is derived from an EMBL/GenBank/DDBJ whole genome shotgun (WGS) entry which is preliminary data.</text>
</comment>
<accession>A0A2G2V6E8</accession>
<dbReference type="PANTHER" id="PTHR47747:SF2">
    <property type="entry name" value="RIBONUCLEASE P PROTEIN SUBUNIT P38-LIKE PROTEIN"/>
    <property type="match status" value="1"/>
</dbReference>
<protein>
    <submittedName>
        <fullName evidence="2">Uncharacterized protein</fullName>
    </submittedName>
</protein>
<dbReference type="AlphaFoldDB" id="A0A2G2V6E8"/>
<name>A0A2G2V6E8_CAPBA</name>
<evidence type="ECO:0000313" key="2">
    <source>
        <dbReference type="EMBL" id="PHT28478.1"/>
    </source>
</evidence>
<dbReference type="EMBL" id="MLFT02000218">
    <property type="protein sequence ID" value="PHT28478.1"/>
    <property type="molecule type" value="Genomic_DNA"/>
</dbReference>